<evidence type="ECO:0000313" key="2">
    <source>
        <dbReference type="EMBL" id="GGY35019.1"/>
    </source>
</evidence>
<evidence type="ECO:0000313" key="3">
    <source>
        <dbReference type="Proteomes" id="UP000653308"/>
    </source>
</evidence>
<feature type="compositionally biased region" description="Basic residues" evidence="1">
    <location>
        <begin position="34"/>
        <end position="45"/>
    </location>
</feature>
<protein>
    <recommendedName>
        <fullName evidence="4">Secreted protein</fullName>
    </recommendedName>
</protein>
<organism evidence="2 3">
    <name type="scientific">Streptomyces djakartensis</name>
    <dbReference type="NCBI Taxonomy" id="68193"/>
    <lineage>
        <taxon>Bacteria</taxon>
        <taxon>Bacillati</taxon>
        <taxon>Actinomycetota</taxon>
        <taxon>Actinomycetes</taxon>
        <taxon>Kitasatosporales</taxon>
        <taxon>Streptomycetaceae</taxon>
        <taxon>Streptomyces</taxon>
    </lineage>
</organism>
<comment type="caution">
    <text evidence="2">The sequence shown here is derived from an EMBL/GenBank/DDBJ whole genome shotgun (WGS) entry which is preliminary data.</text>
</comment>
<dbReference type="EMBL" id="BMWE01000014">
    <property type="protein sequence ID" value="GGY35019.1"/>
    <property type="molecule type" value="Genomic_DNA"/>
</dbReference>
<feature type="region of interest" description="Disordered" evidence="1">
    <location>
        <begin position="28"/>
        <end position="92"/>
    </location>
</feature>
<accession>A0ABQ3A7F4</accession>
<proteinExistence type="predicted"/>
<dbReference type="Proteomes" id="UP000653308">
    <property type="component" value="Unassembled WGS sequence"/>
</dbReference>
<sequence>MSDQHAAAALTAAAVIAAILVARAAALHQGGRTQRARAAHPPRRRSTPDADKYKAPSPPTALSDDTSSAVREAEQHVRHCWQQLQSRVDPPE</sequence>
<reference evidence="3" key="1">
    <citation type="journal article" date="2019" name="Int. J. Syst. Evol. Microbiol.">
        <title>The Global Catalogue of Microorganisms (GCM) 10K type strain sequencing project: providing services to taxonomists for standard genome sequencing and annotation.</title>
        <authorList>
            <consortium name="The Broad Institute Genomics Platform"/>
            <consortium name="The Broad Institute Genome Sequencing Center for Infectious Disease"/>
            <person name="Wu L."/>
            <person name="Ma J."/>
        </authorList>
    </citation>
    <scope>NUCLEOTIDE SEQUENCE [LARGE SCALE GENOMIC DNA]</scope>
    <source>
        <strain evidence="3">JCM 4957</strain>
    </source>
</reference>
<evidence type="ECO:0000256" key="1">
    <source>
        <dbReference type="SAM" id="MobiDB-lite"/>
    </source>
</evidence>
<dbReference type="RefSeq" id="WP_190199939.1">
    <property type="nucleotide sequence ID" value="NZ_BMWE01000014.1"/>
</dbReference>
<name>A0ABQ3A7F4_9ACTN</name>
<keyword evidence="3" id="KW-1185">Reference proteome</keyword>
<evidence type="ECO:0008006" key="4">
    <source>
        <dbReference type="Google" id="ProtNLM"/>
    </source>
</evidence>
<gene>
    <name evidence="2" type="ORF">GCM10010384_47580</name>
</gene>